<protein>
    <recommendedName>
        <fullName evidence="3">Dicarboxylate transport domain-containing protein</fullName>
    </recommendedName>
</protein>
<evidence type="ECO:0008006" key="3">
    <source>
        <dbReference type="Google" id="ProtNLM"/>
    </source>
</evidence>
<dbReference type="EMBL" id="MWQO01000005">
    <property type="protein sequence ID" value="THD11942.1"/>
    <property type="molecule type" value="Genomic_DNA"/>
</dbReference>
<gene>
    <name evidence="1" type="ORF">B1806_01400</name>
</gene>
<reference evidence="1 2" key="1">
    <citation type="submission" date="2017-02" db="EMBL/GenBank/DDBJ databases">
        <title>Whole genome sequencing of Metallibacterium scheffleri DSM 24874 (T).</title>
        <authorList>
            <person name="Kumar S."/>
            <person name="Patil P."/>
            <person name="Patil P.B."/>
        </authorList>
    </citation>
    <scope>NUCLEOTIDE SEQUENCE [LARGE SCALE GENOMIC DNA]</scope>
    <source>
        <strain evidence="1 2">DSM 24874</strain>
    </source>
</reference>
<dbReference type="Proteomes" id="UP000307749">
    <property type="component" value="Unassembled WGS sequence"/>
</dbReference>
<evidence type="ECO:0000313" key="1">
    <source>
        <dbReference type="EMBL" id="THD11942.1"/>
    </source>
</evidence>
<comment type="caution">
    <text evidence="1">The sequence shown here is derived from an EMBL/GenBank/DDBJ whole genome shotgun (WGS) entry which is preliminary data.</text>
</comment>
<proteinExistence type="predicted"/>
<name>A0A4S3KS63_9GAMM</name>
<accession>A0A4S3KS63</accession>
<dbReference type="AlphaFoldDB" id="A0A4S3KS63"/>
<evidence type="ECO:0000313" key="2">
    <source>
        <dbReference type="Proteomes" id="UP000307749"/>
    </source>
</evidence>
<dbReference type="STRING" id="993689.GCA_002077135_02192"/>
<sequence>MLVLAALPVHAAITLHARVLAAPGIAAHDVRVVLAPEMAQPGVFALHLSAAAVAVPALGWKQVGMDVTGTLQRRGDGRWHMQAPLRLRAAPGRALRDAQIDVTLDPLSDTAVIVIDQGATRIDAALPMDAPLHVQLQLTALPLSWLGGALGAAMPGASVRNGSASGTIALDADAGSLRVSGRLGVEGLAAFAQGGSVAAQGFGLRGDFNLQHDAHATRLDFDGALRGGELLAGSFYAQLPARDAPLDVNLTRDAAGTLRISRFDYQDGNAVALDASMALGAKGELDSLVVRRANIDLARAIPRYASTWLQSHGLPGFQGMGQAQVTLDWQRGVLNALQLQLHHVDMADTSGRFAIAGLNGALDWRSGTTLAPTTLGWRAASIYRVPLGTVQMRLRDAQGLLTLVAPAQIPLLGGNMLVQHFSFAPAGTQRTRLSTGLAFTGVSLGELSGALGWPAFRGTLGGAIPDLRWQDGRAVLQGGLSMQVFGGYVAVTRMSLAHLFGVAPELGADLSLHGIELAPLTSVFDFGEITGKLDGNVQGLRLVAWHPVAFKAELHTAGGGRISQRAVKNLTSVGGGGGLAGGIQGAVLSLFSTFGYKHIGLSCTLANDVCTMGGIKPANGGGYSIVEGDGLPYIHIIGHQTQVDWSTLLSRLQAATTGQGPVIR</sequence>
<keyword evidence="2" id="KW-1185">Reference proteome</keyword>
<organism evidence="1 2">
    <name type="scientific">Metallibacterium scheffleri</name>
    <dbReference type="NCBI Taxonomy" id="993689"/>
    <lineage>
        <taxon>Bacteria</taxon>
        <taxon>Pseudomonadati</taxon>
        <taxon>Pseudomonadota</taxon>
        <taxon>Gammaproteobacteria</taxon>
        <taxon>Lysobacterales</taxon>
        <taxon>Rhodanobacteraceae</taxon>
        <taxon>Metallibacterium</taxon>
    </lineage>
</organism>